<dbReference type="InterPro" id="IPR016035">
    <property type="entry name" value="Acyl_Trfase/lysoPLipase"/>
</dbReference>
<evidence type="ECO:0000256" key="1">
    <source>
        <dbReference type="ARBA" id="ARBA00022801"/>
    </source>
</evidence>
<keyword evidence="1" id="KW-0378">Hydrolase</keyword>
<accession>F2NFI7</accession>
<feature type="domain" description="PNPLA" evidence="5">
    <location>
        <begin position="310"/>
        <end position="569"/>
    </location>
</feature>
<keyword evidence="3" id="KW-0443">Lipid metabolism</keyword>
<keyword evidence="7" id="KW-1185">Reference proteome</keyword>
<keyword evidence="4" id="KW-0812">Transmembrane</keyword>
<reference evidence="6 7" key="1">
    <citation type="journal article" date="2011" name="Stand. Genomic Sci.">
        <title>Complete genome sequence of the acetate-degrading sulfate reducer Desulfobacca acetoxidans type strain (ASRB2).</title>
        <authorList>
            <person name="Goker M."/>
            <person name="Teshima H."/>
            <person name="Lapidus A."/>
            <person name="Nolan M."/>
            <person name="Lucas S."/>
            <person name="Hammon N."/>
            <person name="Deshpande S."/>
            <person name="Cheng J.F."/>
            <person name="Tapia R."/>
            <person name="Han C."/>
            <person name="Goodwin L."/>
            <person name="Pitluck S."/>
            <person name="Huntemann M."/>
            <person name="Liolios K."/>
            <person name="Ivanova N."/>
            <person name="Pagani I."/>
            <person name="Mavromatis K."/>
            <person name="Ovchinikova G."/>
            <person name="Pati A."/>
            <person name="Chen A."/>
            <person name="Palaniappan K."/>
            <person name="Land M."/>
            <person name="Hauser L."/>
            <person name="Brambilla E.M."/>
            <person name="Rohde M."/>
            <person name="Spring S."/>
            <person name="Detter J.C."/>
            <person name="Woyke T."/>
            <person name="Bristow J."/>
            <person name="Eisen J.A."/>
            <person name="Markowitz V."/>
            <person name="Hugenholtz P."/>
            <person name="Kyrpides N.C."/>
            <person name="Klenk H.P."/>
        </authorList>
    </citation>
    <scope>NUCLEOTIDE SEQUENCE [LARGE SCALE GENOMIC DNA]</scope>
    <source>
        <strain evidence="7">ATCC 700848 / DSM 11109 / ASRB2</strain>
    </source>
</reference>
<dbReference type="Pfam" id="PF01734">
    <property type="entry name" value="Patatin"/>
    <property type="match status" value="1"/>
</dbReference>
<dbReference type="PANTHER" id="PTHR14226">
    <property type="entry name" value="NEUROPATHY TARGET ESTERASE/SWISS CHEESE D.MELANOGASTER"/>
    <property type="match status" value="1"/>
</dbReference>
<proteinExistence type="predicted"/>
<reference evidence="7" key="2">
    <citation type="submission" date="2011-03" db="EMBL/GenBank/DDBJ databases">
        <title>The complete genome of Desulfobacca acetoxidans DSM 11109.</title>
        <authorList>
            <consortium name="US DOE Joint Genome Institute (JGI-PGF)"/>
            <person name="Lucas S."/>
            <person name="Copeland A."/>
            <person name="Lapidus A."/>
            <person name="Bruce D."/>
            <person name="Goodwin L."/>
            <person name="Pitluck S."/>
            <person name="Peters L."/>
            <person name="Kyrpides N."/>
            <person name="Mavromatis K."/>
            <person name="Ivanova N."/>
            <person name="Ovchinnikova G."/>
            <person name="Teshima H."/>
            <person name="Detter J.C."/>
            <person name="Han C."/>
            <person name="Land M."/>
            <person name="Hauser L."/>
            <person name="Markowitz V."/>
            <person name="Cheng J.-F."/>
            <person name="Hugenholtz P."/>
            <person name="Woyke T."/>
            <person name="Wu D."/>
            <person name="Spring S."/>
            <person name="Schueler E."/>
            <person name="Brambilla E."/>
            <person name="Klenk H.-P."/>
            <person name="Eisen J.A."/>
        </authorList>
    </citation>
    <scope>NUCLEOTIDE SEQUENCE [LARGE SCALE GENOMIC DNA]</scope>
    <source>
        <strain evidence="7">ATCC 700848 / DSM 11109 / ASRB2</strain>
    </source>
</reference>
<dbReference type="STRING" id="880072.Desac_2282"/>
<feature type="transmembrane region" description="Helical" evidence="4">
    <location>
        <begin position="804"/>
        <end position="825"/>
    </location>
</feature>
<sequence>MAVSQTRPRPESVKVSRAREILRGRAVSSREVLQLAKELTKEKAFSLARRLLAQARQEPAVQGDSALLRAIIQQQALCTSHDLELPADVRLDLAFQILQQSGDDLQSRIDPETLGIAGSICKSRWEIDGQVQHLERSRAYFLRGCQEGVTGDYGYCAINAALVLDILADLESVAAERSGAVSATAVQREQEARRLRETLIAELPELAKTKEHQGLIQDWGFLATVAEAYFGLGRYEEASQWLQTAMALPKIPAWQYESTIRRLIRLVQLHGGQSTDREIIAGHPAAEMLMQLFAVSPEALRGILTGKIGLALSGGGFRASLFHIGVLAKLAEFDILRHVEVLSCVSGGSIVGAYYYLEVRHLLKTKKDSEITCQDYIDIVKRLEKNFLAGVQRNIRTRVAADWYSNLKMIYKPNYSRTERVGELYEEEIYRLVEDGEAAAPRWLNELLVEPAGHSEAFSPRQDNWRRAAKVPILILNAATLNTGHNWQFTASWMGEPPAGVSSEVDGNDRLRRFYYDQAPVPHQSIRLGHAVAASSCVPGLFEPLALDRLYPDRIVRMVDGGVHDNQGIAGLLGEDCDIMLISDASGQMESQNYPKSGMVSVPLRSSSILQSRVREAQYLDVDSRRRSSQIRAFMFVHLKKDLNVKPIDWIGCNDPHDPGDEPLSAVIPGDVTSYGLPKDVQQKLAAIRTDLDSFNDQEAYALMTSGYLMTDHEFPKYIKGFSLQGPPPDWGFLAIEPALKNVPGKEAEHRKLMNILEAAHSSAFKIWKLKPILQVAAVGLAAIGLALFYWICSKWWNSALFTVGSTATVLITAILTSIVGPIVVKAINYRKTLAQVGVGLGMALIGFAAARLHLHYFDRWYLQEGRMSDEA</sequence>
<dbReference type="KEGG" id="dao:Desac_2282"/>
<keyword evidence="2" id="KW-0442">Lipid degradation</keyword>
<evidence type="ECO:0000313" key="6">
    <source>
        <dbReference type="EMBL" id="AEB10106.1"/>
    </source>
</evidence>
<feature type="transmembrane region" description="Helical" evidence="4">
    <location>
        <begin position="837"/>
        <end position="858"/>
    </location>
</feature>
<keyword evidence="4" id="KW-1133">Transmembrane helix</keyword>
<evidence type="ECO:0000256" key="4">
    <source>
        <dbReference type="SAM" id="Phobius"/>
    </source>
</evidence>
<feature type="transmembrane region" description="Helical" evidence="4">
    <location>
        <begin position="773"/>
        <end position="792"/>
    </location>
</feature>
<organism evidence="6 7">
    <name type="scientific">Desulfobacca acetoxidans (strain ATCC 700848 / DSM 11109 / ASRB2)</name>
    <dbReference type="NCBI Taxonomy" id="880072"/>
    <lineage>
        <taxon>Bacteria</taxon>
        <taxon>Pseudomonadati</taxon>
        <taxon>Thermodesulfobacteriota</taxon>
        <taxon>Desulfobaccia</taxon>
        <taxon>Desulfobaccales</taxon>
        <taxon>Desulfobaccaceae</taxon>
        <taxon>Desulfobacca</taxon>
    </lineage>
</organism>
<dbReference type="OrthoDB" id="100544at2"/>
<evidence type="ECO:0000256" key="2">
    <source>
        <dbReference type="ARBA" id="ARBA00022963"/>
    </source>
</evidence>
<dbReference type="RefSeq" id="WP_013707215.1">
    <property type="nucleotide sequence ID" value="NC_015388.1"/>
</dbReference>
<dbReference type="EMBL" id="CP002629">
    <property type="protein sequence ID" value="AEB10106.1"/>
    <property type="molecule type" value="Genomic_DNA"/>
</dbReference>
<gene>
    <name evidence="6" type="ordered locus">Desac_2282</name>
</gene>
<dbReference type="HOGENOM" id="CLU_328985_0_0_7"/>
<dbReference type="AlphaFoldDB" id="F2NFI7"/>
<dbReference type="InterPro" id="IPR046880">
    <property type="entry name" value="TPR-S"/>
</dbReference>
<name>F2NFI7_DESAR</name>
<evidence type="ECO:0000256" key="3">
    <source>
        <dbReference type="ARBA" id="ARBA00023098"/>
    </source>
</evidence>
<dbReference type="PANTHER" id="PTHR14226:SF78">
    <property type="entry name" value="SLR0060 PROTEIN"/>
    <property type="match status" value="1"/>
</dbReference>
<dbReference type="InterPro" id="IPR002641">
    <property type="entry name" value="PNPLA_dom"/>
</dbReference>
<dbReference type="Pfam" id="PF20308">
    <property type="entry name" value="TPR-S"/>
    <property type="match status" value="1"/>
</dbReference>
<protein>
    <submittedName>
        <fullName evidence="6">Patatin</fullName>
    </submittedName>
</protein>
<dbReference type="GO" id="GO:0016042">
    <property type="term" value="P:lipid catabolic process"/>
    <property type="evidence" value="ECO:0007669"/>
    <property type="project" value="UniProtKB-KW"/>
</dbReference>
<dbReference type="GO" id="GO:0016787">
    <property type="term" value="F:hydrolase activity"/>
    <property type="evidence" value="ECO:0007669"/>
    <property type="project" value="UniProtKB-KW"/>
</dbReference>
<evidence type="ECO:0000313" key="7">
    <source>
        <dbReference type="Proteomes" id="UP000000483"/>
    </source>
</evidence>
<dbReference type="Gene3D" id="3.40.1090.10">
    <property type="entry name" value="Cytosolic phospholipase A2 catalytic domain"/>
    <property type="match status" value="2"/>
</dbReference>
<dbReference type="InterPro" id="IPR050301">
    <property type="entry name" value="NTE"/>
</dbReference>
<dbReference type="Proteomes" id="UP000000483">
    <property type="component" value="Chromosome"/>
</dbReference>
<keyword evidence="4" id="KW-0472">Membrane</keyword>
<dbReference type="eggNOG" id="COG1752">
    <property type="taxonomic scope" value="Bacteria"/>
</dbReference>
<dbReference type="SUPFAM" id="SSF52151">
    <property type="entry name" value="FabD/lysophospholipase-like"/>
    <property type="match status" value="1"/>
</dbReference>
<evidence type="ECO:0000259" key="5">
    <source>
        <dbReference type="Pfam" id="PF01734"/>
    </source>
</evidence>